<dbReference type="RefSeq" id="WP_140602946.1">
    <property type="nucleotide sequence ID" value="NZ_SAWY01000019.1"/>
</dbReference>
<dbReference type="InterPro" id="IPR029069">
    <property type="entry name" value="HotDog_dom_sf"/>
</dbReference>
<sequence>MPNQLSRMVNKINKFSPEFIKPWLLTKLFCSQVKYANTTGIDIREISHDNVVIKLANKKRVQNHIGGVHAVAAALLAESASGIVFGINLPSRQLPLLKSMKLNFNRRMQGALTATATLTAEQHEQIKAQDKGDMLVSVVITDESGEEPIECEMDWAWVTKR</sequence>
<dbReference type="Gene3D" id="3.10.129.10">
    <property type="entry name" value="Hotdog Thioesterase"/>
    <property type="match status" value="1"/>
</dbReference>
<dbReference type="Proteomes" id="UP000315303">
    <property type="component" value="Unassembled WGS sequence"/>
</dbReference>
<dbReference type="InterPro" id="IPR027961">
    <property type="entry name" value="DUF4442"/>
</dbReference>
<comment type="caution">
    <text evidence="1">The sequence shown here is derived from an EMBL/GenBank/DDBJ whole genome shotgun (WGS) entry which is preliminary data.</text>
</comment>
<keyword evidence="2" id="KW-1185">Reference proteome</keyword>
<protein>
    <submittedName>
        <fullName evidence="1">DUF4442 domain-containing protein</fullName>
    </submittedName>
</protein>
<evidence type="ECO:0000313" key="2">
    <source>
        <dbReference type="Proteomes" id="UP000315303"/>
    </source>
</evidence>
<dbReference type="OrthoDB" id="793353at2"/>
<evidence type="ECO:0000313" key="1">
    <source>
        <dbReference type="EMBL" id="TPH15547.1"/>
    </source>
</evidence>
<gene>
    <name evidence="1" type="ORF">EPA86_08175</name>
</gene>
<name>A0A502L5H5_9GAMM</name>
<dbReference type="AlphaFoldDB" id="A0A502L5H5"/>
<dbReference type="EMBL" id="SAWY01000019">
    <property type="protein sequence ID" value="TPH15547.1"/>
    <property type="molecule type" value="Genomic_DNA"/>
</dbReference>
<reference evidence="1 2" key="1">
    <citation type="submission" date="2019-01" db="EMBL/GenBank/DDBJ databases">
        <title>Litorilituus lipolytica sp. nov., isolated from intertidal sand of the Yellow Sea in China.</title>
        <authorList>
            <person name="Liu A."/>
        </authorList>
    </citation>
    <scope>NUCLEOTIDE SEQUENCE [LARGE SCALE GENOMIC DNA]</scope>
    <source>
        <strain evidence="1 2">RZ04</strain>
    </source>
</reference>
<proteinExistence type="predicted"/>
<dbReference type="SUPFAM" id="SSF54637">
    <property type="entry name" value="Thioesterase/thiol ester dehydrase-isomerase"/>
    <property type="match status" value="1"/>
</dbReference>
<organism evidence="1 2">
    <name type="scientific">Litorilituus lipolyticus</name>
    <dbReference type="NCBI Taxonomy" id="2491017"/>
    <lineage>
        <taxon>Bacteria</taxon>
        <taxon>Pseudomonadati</taxon>
        <taxon>Pseudomonadota</taxon>
        <taxon>Gammaproteobacteria</taxon>
        <taxon>Alteromonadales</taxon>
        <taxon>Colwelliaceae</taxon>
        <taxon>Litorilituus</taxon>
    </lineage>
</organism>
<dbReference type="Pfam" id="PF14539">
    <property type="entry name" value="DUF4442"/>
    <property type="match status" value="1"/>
</dbReference>
<accession>A0A502L5H5</accession>